<feature type="transmembrane region" description="Helical" evidence="10">
    <location>
        <begin position="773"/>
        <end position="793"/>
    </location>
</feature>
<feature type="compositionally biased region" description="Acidic residues" evidence="9">
    <location>
        <begin position="164"/>
        <end position="178"/>
    </location>
</feature>
<evidence type="ECO:0000256" key="2">
    <source>
        <dbReference type="ARBA" id="ARBA00007040"/>
    </source>
</evidence>
<name>A0AAN7SA20_9COLE</name>
<evidence type="ECO:0000256" key="6">
    <source>
        <dbReference type="ARBA" id="ARBA00022989"/>
    </source>
</evidence>
<evidence type="ECO:0000256" key="7">
    <source>
        <dbReference type="ARBA" id="ARBA00023136"/>
    </source>
</evidence>
<dbReference type="InterPro" id="IPR002293">
    <property type="entry name" value="AA/rel_permease1"/>
</dbReference>
<dbReference type="PANTHER" id="PTHR11785">
    <property type="entry name" value="AMINO ACID TRANSPORTER"/>
    <property type="match status" value="1"/>
</dbReference>
<comment type="subcellular location">
    <subcellularLocation>
        <location evidence="1">Cell membrane</location>
        <topology evidence="1">Multi-pass membrane protein</topology>
    </subcellularLocation>
</comment>
<protein>
    <submittedName>
        <fullName evidence="11">Uncharacterized protein</fullName>
    </submittedName>
</protein>
<keyword evidence="3" id="KW-0813">Transport</keyword>
<feature type="region of interest" description="Disordered" evidence="9">
    <location>
        <begin position="142"/>
        <end position="183"/>
    </location>
</feature>
<evidence type="ECO:0000313" key="11">
    <source>
        <dbReference type="EMBL" id="KAK4881011.1"/>
    </source>
</evidence>
<proteinExistence type="inferred from homology"/>
<evidence type="ECO:0000256" key="3">
    <source>
        <dbReference type="ARBA" id="ARBA00022448"/>
    </source>
</evidence>
<feature type="transmembrane region" description="Helical" evidence="10">
    <location>
        <begin position="822"/>
        <end position="848"/>
    </location>
</feature>
<feature type="transmembrane region" description="Helical" evidence="10">
    <location>
        <begin position="581"/>
        <end position="603"/>
    </location>
</feature>
<comment type="caution">
    <text evidence="11">The sequence shown here is derived from an EMBL/GenBank/DDBJ whole genome shotgun (WGS) entry which is preliminary data.</text>
</comment>
<dbReference type="GO" id="GO:0005886">
    <property type="term" value="C:plasma membrane"/>
    <property type="evidence" value="ECO:0007669"/>
    <property type="project" value="UniProtKB-SubCell"/>
</dbReference>
<gene>
    <name evidence="11" type="ORF">RN001_004330</name>
</gene>
<organism evidence="11 12">
    <name type="scientific">Aquatica leii</name>
    <dbReference type="NCBI Taxonomy" id="1421715"/>
    <lineage>
        <taxon>Eukaryota</taxon>
        <taxon>Metazoa</taxon>
        <taxon>Ecdysozoa</taxon>
        <taxon>Arthropoda</taxon>
        <taxon>Hexapoda</taxon>
        <taxon>Insecta</taxon>
        <taxon>Pterygota</taxon>
        <taxon>Neoptera</taxon>
        <taxon>Endopterygota</taxon>
        <taxon>Coleoptera</taxon>
        <taxon>Polyphaga</taxon>
        <taxon>Elateriformia</taxon>
        <taxon>Elateroidea</taxon>
        <taxon>Lampyridae</taxon>
        <taxon>Luciolinae</taxon>
        <taxon>Aquatica</taxon>
    </lineage>
</organism>
<evidence type="ECO:0000256" key="1">
    <source>
        <dbReference type="ARBA" id="ARBA00004651"/>
    </source>
</evidence>
<dbReference type="FunFam" id="1.20.1740.10:FF:000003">
    <property type="entry name" value="Y+L amino acid transporter 1 isoform X1"/>
    <property type="match status" value="1"/>
</dbReference>
<evidence type="ECO:0000313" key="12">
    <source>
        <dbReference type="Proteomes" id="UP001353858"/>
    </source>
</evidence>
<feature type="transmembrane region" description="Helical" evidence="10">
    <location>
        <begin position="549"/>
        <end position="569"/>
    </location>
</feature>
<accession>A0AAN7SA20</accession>
<dbReference type="EMBL" id="JARPUR010000002">
    <property type="protein sequence ID" value="KAK4881011.1"/>
    <property type="molecule type" value="Genomic_DNA"/>
</dbReference>
<keyword evidence="5 10" id="KW-0812">Transmembrane</keyword>
<keyword evidence="6 10" id="KW-1133">Transmembrane helix</keyword>
<feature type="transmembrane region" description="Helical" evidence="10">
    <location>
        <begin position="893"/>
        <end position="914"/>
    </location>
</feature>
<dbReference type="Pfam" id="PF13520">
    <property type="entry name" value="AA_permease_2"/>
    <property type="match status" value="1"/>
</dbReference>
<evidence type="ECO:0000256" key="5">
    <source>
        <dbReference type="ARBA" id="ARBA00022692"/>
    </source>
</evidence>
<dbReference type="Gene3D" id="1.20.1740.10">
    <property type="entry name" value="Amino acid/polyamine transporter I"/>
    <property type="match status" value="1"/>
</dbReference>
<keyword evidence="7 10" id="KW-0472">Membrane</keyword>
<keyword evidence="8" id="KW-0175">Coiled coil</keyword>
<feature type="transmembrane region" description="Helical" evidence="10">
    <location>
        <begin position="926"/>
        <end position="945"/>
    </location>
</feature>
<evidence type="ECO:0000256" key="9">
    <source>
        <dbReference type="SAM" id="MobiDB-lite"/>
    </source>
</evidence>
<dbReference type="PANTHER" id="PTHR11785:SF535">
    <property type="entry name" value="GH08870P"/>
    <property type="match status" value="1"/>
</dbReference>
<feature type="compositionally biased region" description="Polar residues" evidence="9">
    <location>
        <begin position="145"/>
        <end position="156"/>
    </location>
</feature>
<comment type="similarity">
    <text evidence="2">Belongs to the amino acid-polyamine-organocation (APC) superfamily. L-type amino acid transporter (LAT) (TC 2.A.3.8) family.</text>
</comment>
<dbReference type="AlphaFoldDB" id="A0AAN7SA20"/>
<sequence length="1003" mass="112572">MSSIWKFTVNRLVKTELKYELTSRGLNDDVSVDNLRKAVRSAIQLEANKSLSQVKNPFSFTEDKLAVEVALTELTTFSNSFQGDTSTTDFQRFSTLLLHAERRCGLMSTTSEGECCEHNRLRLRFQQIRNETESIAKKCRHSTLHGLSQVPSSSPKPETRTASDDEPDFLSSESDLEPDSAVATTRTATSLVKPWALRILRRNLTPRFKDALALQDVNTIDQLLILGKKLEFNQAQTQSFTTSSSRYHTHLVEPELAYVEPHTSSVPTPKVKFEPSSAPRKPNSAFWFSVYHLIMGKYAKYKKKYKAEWELLPPFKGWLQCDPNDNSKGFCKLCNVFLRAHKTDLLRHKNTVIHQRKSVIVKQAQSTSTLTQMGINIVNNDIKIMELKLAVHVAIHASIQTVDHLSDLMVLLAYLRYLSIELERKNQEAYNLKNQVSISLSLEVACIEELESLRNEAAQMEMELTRQIKHLESSLNSLINDCTEQAQQDNELIADLETEKTELEKVLEKFAELLILKMPKDNNTLPKEGLISPMEEEIPTSKVRMKKELGLLEGVAVILGIIFGSGIFITPKGIIQEVDSIGFSLLVWILCGVLSMIGALCYAELGTTVPKSGGDYAYINEAFGPLPAFLYLWAANLIFVPTTNAIMGLTFAKYVVQPFFPDCSIPIEAVMLIATITISSLSYLNGYNVKMTTNMQNVFMFCKVGALIIIILVGVTWMCLGHLENFDNIFEGTTTNPGKIAKAFYSGIFSYSGWNYLNFMTEELRNPYVNLPRAIYISIPLVTAIYVLANMAYLSVLTPDAMKASDAIAVTFGNQVMGKAAWIVPVMVAISAFGGLSVHIMASSRMLFVGARNGHFPSCLSHLSITRFTPVASLTFLNILSLIMLGIGDIHKLITYCTIVESFFVMLSVAGLLYMRWKQPKLDRPIKVYLIVPITFVLLCFFLIIMPCVEAPYEVGMGALITLSGIPAYYFGVCWKNKPQWFQRIMRKITEVCQKLFIAAKED</sequence>
<dbReference type="InterPro" id="IPR050598">
    <property type="entry name" value="AminoAcid_Transporter"/>
</dbReference>
<keyword evidence="12" id="KW-1185">Reference proteome</keyword>
<evidence type="ECO:0000256" key="10">
    <source>
        <dbReference type="SAM" id="Phobius"/>
    </source>
</evidence>
<feature type="transmembrane region" description="Helical" evidence="10">
    <location>
        <begin position="664"/>
        <end position="686"/>
    </location>
</feature>
<feature type="transmembrane region" description="Helical" evidence="10">
    <location>
        <begin position="698"/>
        <end position="723"/>
    </location>
</feature>
<reference evidence="12" key="1">
    <citation type="submission" date="2023-01" db="EMBL/GenBank/DDBJ databases">
        <title>Key to firefly adult light organ development and bioluminescence: homeobox transcription factors regulate luciferase expression and transportation to peroxisome.</title>
        <authorList>
            <person name="Fu X."/>
        </authorList>
    </citation>
    <scope>NUCLEOTIDE SEQUENCE [LARGE SCALE GENOMIC DNA]</scope>
</reference>
<feature type="transmembrane region" description="Helical" evidence="10">
    <location>
        <begin position="628"/>
        <end position="652"/>
    </location>
</feature>
<keyword evidence="4" id="KW-1003">Cell membrane</keyword>
<evidence type="ECO:0000256" key="4">
    <source>
        <dbReference type="ARBA" id="ARBA00022475"/>
    </source>
</evidence>
<dbReference type="Proteomes" id="UP001353858">
    <property type="component" value="Unassembled WGS sequence"/>
</dbReference>
<dbReference type="GO" id="GO:0015179">
    <property type="term" value="F:L-amino acid transmembrane transporter activity"/>
    <property type="evidence" value="ECO:0007669"/>
    <property type="project" value="TreeGrafter"/>
</dbReference>
<feature type="transmembrane region" description="Helical" evidence="10">
    <location>
        <begin position="957"/>
        <end position="975"/>
    </location>
</feature>
<feature type="coiled-coil region" evidence="8">
    <location>
        <begin position="443"/>
        <end position="513"/>
    </location>
</feature>
<evidence type="ECO:0000256" key="8">
    <source>
        <dbReference type="SAM" id="Coils"/>
    </source>
</evidence>